<reference evidence="2" key="1">
    <citation type="journal article" date="2011" name="Nat. Biotechnol.">
        <title>The genomic sequence of the Chinese hamster ovary (CHO)-K1 cell line.</title>
        <authorList>
            <person name="Xu X."/>
            <person name="Nagarajan H."/>
            <person name="Lewis N.E."/>
            <person name="Pan S."/>
            <person name="Cai Z."/>
            <person name="Liu X."/>
            <person name="Chen W."/>
            <person name="Xie M."/>
            <person name="Wang W."/>
            <person name="Hammond S."/>
            <person name="Andersen M.R."/>
            <person name="Neff N."/>
            <person name="Passarelli B."/>
            <person name="Koh W."/>
            <person name="Fan H.C."/>
            <person name="Wang J."/>
            <person name="Gui Y."/>
            <person name="Lee K.H."/>
            <person name="Betenbaugh M.J."/>
            <person name="Quake S.R."/>
            <person name="Famili I."/>
            <person name="Palsson B.O."/>
            <person name="Wang J."/>
        </authorList>
    </citation>
    <scope>NUCLEOTIDE SEQUENCE [LARGE SCALE GENOMIC DNA]</scope>
    <source>
        <strain evidence="2">CHO K1 cell line</strain>
    </source>
</reference>
<dbReference type="InParanoid" id="G3IB50"/>
<dbReference type="Proteomes" id="UP000001075">
    <property type="component" value="Unassembled WGS sequence"/>
</dbReference>
<organism evidence="1 2">
    <name type="scientific">Cricetulus griseus</name>
    <name type="common">Chinese hamster</name>
    <name type="synonym">Cricetulus barabensis griseus</name>
    <dbReference type="NCBI Taxonomy" id="10029"/>
    <lineage>
        <taxon>Eukaryota</taxon>
        <taxon>Metazoa</taxon>
        <taxon>Chordata</taxon>
        <taxon>Craniata</taxon>
        <taxon>Vertebrata</taxon>
        <taxon>Euteleostomi</taxon>
        <taxon>Mammalia</taxon>
        <taxon>Eutheria</taxon>
        <taxon>Euarchontoglires</taxon>
        <taxon>Glires</taxon>
        <taxon>Rodentia</taxon>
        <taxon>Myomorpha</taxon>
        <taxon>Muroidea</taxon>
        <taxon>Cricetidae</taxon>
        <taxon>Cricetinae</taxon>
        <taxon>Cricetulus</taxon>
    </lineage>
</organism>
<dbReference type="AlphaFoldDB" id="G3IB50"/>
<sequence>MLVPQLCPYTTFLPSPQGCSPRPGMGPFLPPWKTPSKQTLEEPTASQLRVWEELESHCHRHPHTEGSYSCLSVVTSSAGVTLKKRSTRCGPVPERCCHSTNQRCQPVSAG</sequence>
<name>G3IB50_CRIGR</name>
<evidence type="ECO:0000313" key="2">
    <source>
        <dbReference type="Proteomes" id="UP000001075"/>
    </source>
</evidence>
<protein>
    <submittedName>
        <fullName evidence="1">Uncharacterized protein</fullName>
    </submittedName>
</protein>
<proteinExistence type="predicted"/>
<accession>G3IB50</accession>
<evidence type="ECO:0000313" key="1">
    <source>
        <dbReference type="EMBL" id="EGW06796.1"/>
    </source>
</evidence>
<dbReference type="EMBL" id="JH001797">
    <property type="protein sequence ID" value="EGW06796.1"/>
    <property type="molecule type" value="Genomic_DNA"/>
</dbReference>
<gene>
    <name evidence="1" type="ORF">I79_020839</name>
</gene>